<comment type="caution">
    <text evidence="3">The sequence shown here is derived from an EMBL/GenBank/DDBJ whole genome shotgun (WGS) entry which is preliminary data.</text>
</comment>
<feature type="compositionally biased region" description="Basic and acidic residues" evidence="2">
    <location>
        <begin position="276"/>
        <end position="304"/>
    </location>
</feature>
<feature type="compositionally biased region" description="Polar residues" evidence="2">
    <location>
        <begin position="1084"/>
        <end position="1096"/>
    </location>
</feature>
<keyword evidence="4" id="KW-1185">Reference proteome</keyword>
<feature type="region of interest" description="Disordered" evidence="2">
    <location>
        <begin position="702"/>
        <end position="820"/>
    </location>
</feature>
<dbReference type="Proteomes" id="UP000748756">
    <property type="component" value="Unassembled WGS sequence"/>
</dbReference>
<feature type="region of interest" description="Disordered" evidence="2">
    <location>
        <begin position="1349"/>
        <end position="1410"/>
    </location>
</feature>
<dbReference type="EMBL" id="JAAAUQ010000056">
    <property type="protein sequence ID" value="KAF9155676.1"/>
    <property type="molecule type" value="Genomic_DNA"/>
</dbReference>
<feature type="region of interest" description="Disordered" evidence="2">
    <location>
        <begin position="846"/>
        <end position="871"/>
    </location>
</feature>
<feature type="compositionally biased region" description="Acidic residues" evidence="2">
    <location>
        <begin position="76"/>
        <end position="89"/>
    </location>
</feature>
<feature type="compositionally biased region" description="Low complexity" evidence="2">
    <location>
        <begin position="1375"/>
        <end position="1387"/>
    </location>
</feature>
<reference evidence="3" key="1">
    <citation type="journal article" date="2020" name="Fungal Divers.">
        <title>Resolving the Mortierellaceae phylogeny through synthesis of multi-gene phylogenetics and phylogenomics.</title>
        <authorList>
            <person name="Vandepol N."/>
            <person name="Liber J."/>
            <person name="Desiro A."/>
            <person name="Na H."/>
            <person name="Kennedy M."/>
            <person name="Barry K."/>
            <person name="Grigoriev I.V."/>
            <person name="Miller A.N."/>
            <person name="O'Donnell K."/>
            <person name="Stajich J.E."/>
            <person name="Bonito G."/>
        </authorList>
    </citation>
    <scope>NUCLEOTIDE SEQUENCE</scope>
    <source>
        <strain evidence="3">NRRL 6426</strain>
    </source>
</reference>
<gene>
    <name evidence="3" type="ORF">BG015_009008</name>
</gene>
<evidence type="ECO:0000256" key="2">
    <source>
        <dbReference type="SAM" id="MobiDB-lite"/>
    </source>
</evidence>
<organism evidence="3 4">
    <name type="scientific">Linnemannia schmuckeri</name>
    <dbReference type="NCBI Taxonomy" id="64567"/>
    <lineage>
        <taxon>Eukaryota</taxon>
        <taxon>Fungi</taxon>
        <taxon>Fungi incertae sedis</taxon>
        <taxon>Mucoromycota</taxon>
        <taxon>Mortierellomycotina</taxon>
        <taxon>Mortierellomycetes</taxon>
        <taxon>Mortierellales</taxon>
        <taxon>Mortierellaceae</taxon>
        <taxon>Linnemannia</taxon>
    </lineage>
</organism>
<name>A0A9P5S5S3_9FUNG</name>
<feature type="compositionally biased region" description="Low complexity" evidence="2">
    <location>
        <begin position="203"/>
        <end position="249"/>
    </location>
</feature>
<feature type="region of interest" description="Disordered" evidence="2">
    <location>
        <begin position="1218"/>
        <end position="1240"/>
    </location>
</feature>
<dbReference type="GO" id="GO:0010737">
    <property type="term" value="P:protein kinase A signaling"/>
    <property type="evidence" value="ECO:0007669"/>
    <property type="project" value="TreeGrafter"/>
</dbReference>
<dbReference type="InterPro" id="IPR008862">
    <property type="entry name" value="Tcp11"/>
</dbReference>
<feature type="compositionally biased region" description="Low complexity" evidence="2">
    <location>
        <begin position="1097"/>
        <end position="1108"/>
    </location>
</feature>
<feature type="compositionally biased region" description="Polar residues" evidence="2">
    <location>
        <begin position="250"/>
        <end position="261"/>
    </location>
</feature>
<dbReference type="PANTHER" id="PTHR12832:SF11">
    <property type="entry name" value="LD23868P"/>
    <property type="match status" value="1"/>
</dbReference>
<feature type="region of interest" description="Disordered" evidence="2">
    <location>
        <begin position="1084"/>
        <end position="1108"/>
    </location>
</feature>
<feature type="compositionally biased region" description="Low complexity" evidence="2">
    <location>
        <begin position="325"/>
        <end position="357"/>
    </location>
</feature>
<sequence>MRGKHGFVKALHGNNNSGGETLYNHPASKEARSAQFKTYVQSRRLRLRQRGSGLPPHHLHHYQQHDVRLQDSSDMSLDESEVQDEDDGNDNGYDSEARDHVLDLDSEQYRSYMWELEQRLLERTESAAKSRLSFLMERRLSAGERLHHVQKVVQQQRTEQELRQHKVRDELEQKMVRAMARRNAYLEAAIENDPSRRFRRRSASQTSSASPAVTSTSAKAKATRAGLATAPTTTASGAMTASTAPSTGSLTTAPKRSTLYPSSKGVSSSMVRSKLKRDLVKSSKDRDNNKYTSEIRGDDYRLHGQEQASPKNSPLDMTQSKKAHLTSMTSVSSSFTSPSSSSSPSPSSLVTMSPLSVGNVERGGGGTGRTGATPTFQDISKEVGVRIEVSSTTYTGGKTRLERMTLWAQRRIRQRLVEKASREYMRAIGGSHQRVLGLKFEELARLLHTNKALIQATVKLLRYSSQLAQMDRSICEQQQSMMMMIMMKKNPARVFLSMYMVLAHPSQIRSPAEHAHPAHVEDDSAFESLVESSKALLEALQTWLSANTKHVDNINTNNTTLPASAPTKATIEPTPSFPIQEDDTSSLLNFDAAWTSYYNFFEAWKDKDAQRLLNTLLDHAQQIESIWRTVQSDPTARAEWGPRIEEQRRDLRDKARQLAGPNGVARLDEVFADFVTATTPPTLPPTTTAITAPSPAITATSTVTSDAVTPMETDTETMVPAPLPETAESSSSAPVEPTTTTPATKKRQRLVSVSNPDTAMDVDGQPSTGPHVVPPTISATADGPSANTDDPVSTGEEPQPKKPFKARGPRQPVAPAGFEKQDKWSNLQLIHELALDPNFKIESKRVGGDLTSSNDAEEGTSNSSNGNANSIESLESRIRAMATKAYFDKIREDAEQGQLGKWIPPLLTTIREQLLDMVPQESSVARQIRDGFDLEFVQQQVDRKVYDVKGALEGVLGLMAKLCAPVRDPAIRQIQQDLSLITGNPLQQSPQAASANRPTASATSATPKDLVSVLKDILELLEEMLMDLANYRLMVARPSLEKQAIPYEQHAFKTALENGEITLDATTAWLEASAASLSRASAVPTATTSSGSKDQPSTISSSSSTSSSKTNRHYEVYVNAVLDLLYSKTPLELSSKDEFPETFVLDQARLTRYQNELQALALIAVMWNISLNVQPPLRDEGQQELKQTLFRLMESADTSKEALAEAIIEAKEKTLLLTSRPSSSSSTSTRSTSATTPPTTSLLLSADQKSYLRNTIERAISFDSSLYSVLSQRIRKVLESYLLSSPPGLGSKPGVMPEQAELNKVGLGAMAKEIETFATQIGFLIRYNAKVYQPWYDPLLTKILPATTRKPRTPSAAATTKTSGPAPITSAPDEAAAASTTINKAAIPEVEPTEDDDDNKASKPASSPPA</sequence>
<feature type="compositionally biased region" description="Low complexity" evidence="2">
    <location>
        <begin position="724"/>
        <end position="743"/>
    </location>
</feature>
<feature type="region of interest" description="Disordered" evidence="2">
    <location>
        <begin position="1"/>
        <end position="33"/>
    </location>
</feature>
<feature type="compositionally biased region" description="Low complexity" evidence="2">
    <location>
        <begin position="262"/>
        <end position="272"/>
    </location>
</feature>
<dbReference type="PANTHER" id="PTHR12832">
    <property type="entry name" value="TESTIS-SPECIFIC PROTEIN PBS13 T-COMPLEX 11"/>
    <property type="match status" value="1"/>
</dbReference>
<feature type="compositionally biased region" description="Low complexity" evidence="2">
    <location>
        <begin position="861"/>
        <end position="870"/>
    </location>
</feature>
<dbReference type="OrthoDB" id="276323at2759"/>
<feature type="region of interest" description="Disordered" evidence="2">
    <location>
        <begin position="65"/>
        <end position="97"/>
    </location>
</feature>
<feature type="compositionally biased region" description="Polar residues" evidence="2">
    <location>
        <begin position="306"/>
        <end position="320"/>
    </location>
</feature>
<accession>A0A9P5S5S3</accession>
<feature type="region of interest" description="Disordered" evidence="2">
    <location>
        <begin position="192"/>
        <end position="376"/>
    </location>
</feature>
<feature type="region of interest" description="Disordered" evidence="2">
    <location>
        <begin position="985"/>
        <end position="1005"/>
    </location>
</feature>
<evidence type="ECO:0000313" key="4">
    <source>
        <dbReference type="Proteomes" id="UP000748756"/>
    </source>
</evidence>
<evidence type="ECO:0000313" key="3">
    <source>
        <dbReference type="EMBL" id="KAF9155676.1"/>
    </source>
</evidence>
<protein>
    <recommendedName>
        <fullName evidence="5">Tcp11-domain-containing protein</fullName>
    </recommendedName>
</protein>
<proteinExistence type="inferred from homology"/>
<evidence type="ECO:0008006" key="5">
    <source>
        <dbReference type="Google" id="ProtNLM"/>
    </source>
</evidence>
<comment type="similarity">
    <text evidence="1">Belongs to the TCP11 family.</text>
</comment>
<evidence type="ECO:0000256" key="1">
    <source>
        <dbReference type="ARBA" id="ARBA00010954"/>
    </source>
</evidence>
<dbReference type="Pfam" id="PF05794">
    <property type="entry name" value="Tcp11"/>
    <property type="match status" value="1"/>
</dbReference>